<dbReference type="Gene3D" id="3.90.228.10">
    <property type="match status" value="1"/>
</dbReference>
<dbReference type="GO" id="GO:0005634">
    <property type="term" value="C:nucleus"/>
    <property type="evidence" value="ECO:0007669"/>
    <property type="project" value="TreeGrafter"/>
</dbReference>
<evidence type="ECO:0000256" key="1">
    <source>
        <dbReference type="RuleBase" id="RU362114"/>
    </source>
</evidence>
<keyword evidence="1" id="KW-0808">Transferase</keyword>
<organism evidence="4 6">
    <name type="scientific">Didymodactylos carnosus</name>
    <dbReference type="NCBI Taxonomy" id="1234261"/>
    <lineage>
        <taxon>Eukaryota</taxon>
        <taxon>Metazoa</taxon>
        <taxon>Spiralia</taxon>
        <taxon>Gnathifera</taxon>
        <taxon>Rotifera</taxon>
        <taxon>Eurotatoria</taxon>
        <taxon>Bdelloidea</taxon>
        <taxon>Philodinida</taxon>
        <taxon>Philodinidae</taxon>
        <taxon>Didymodactylos</taxon>
    </lineage>
</organism>
<dbReference type="EMBL" id="CAJOBC010004068">
    <property type="protein sequence ID" value="CAF3813343.1"/>
    <property type="molecule type" value="Genomic_DNA"/>
</dbReference>
<evidence type="ECO:0000313" key="4">
    <source>
        <dbReference type="EMBL" id="CAF1043228.1"/>
    </source>
</evidence>
<reference evidence="4" key="1">
    <citation type="submission" date="2021-02" db="EMBL/GenBank/DDBJ databases">
        <authorList>
            <person name="Nowell W R."/>
        </authorList>
    </citation>
    <scope>NUCLEOTIDE SEQUENCE</scope>
</reference>
<dbReference type="OrthoDB" id="6133115at2759"/>
<dbReference type="EMBL" id="CAJNOQ010004068">
    <property type="protein sequence ID" value="CAF1043228.1"/>
    <property type="molecule type" value="Genomic_DNA"/>
</dbReference>
<keyword evidence="6" id="KW-1185">Reference proteome</keyword>
<evidence type="ECO:0000259" key="3">
    <source>
        <dbReference type="PROSITE" id="PS51059"/>
    </source>
</evidence>
<feature type="region of interest" description="Disordered" evidence="2">
    <location>
        <begin position="1"/>
        <end position="21"/>
    </location>
</feature>
<name>A0A814JVV7_9BILA</name>
<dbReference type="GO" id="GO:1990404">
    <property type="term" value="F:NAD+-protein mono-ADP-ribosyltransferase activity"/>
    <property type="evidence" value="ECO:0007669"/>
    <property type="project" value="TreeGrafter"/>
</dbReference>
<sequence length="132" mass="15040">MIAKGCTGQNPNERELFHGTKGDATDSILENGFDDRNYAKGNWGHGAYFADNPVVSHFYTSRDPIDQTRIMYYNKVLLGNEHILQEINRELDSAPKGYHSTHGKYPGNPMSDEYVVYRYAQALPYLKITYKG</sequence>
<protein>
    <recommendedName>
        <fullName evidence="1">Poly [ADP-ribose] polymerase</fullName>
        <shortName evidence="1">PARP</shortName>
        <ecNumber evidence="1">2.4.2.-</ecNumber>
    </recommendedName>
</protein>
<dbReference type="Pfam" id="PF00644">
    <property type="entry name" value="PARP"/>
    <property type="match status" value="1"/>
</dbReference>
<proteinExistence type="predicted"/>
<feature type="compositionally biased region" description="Basic and acidic residues" evidence="2">
    <location>
        <begin position="12"/>
        <end position="21"/>
    </location>
</feature>
<comment type="caution">
    <text evidence="4">The sequence shown here is derived from an EMBL/GenBank/DDBJ whole genome shotgun (WGS) entry which is preliminary data.</text>
</comment>
<dbReference type="Proteomes" id="UP000681722">
    <property type="component" value="Unassembled WGS sequence"/>
</dbReference>
<dbReference type="InterPro" id="IPR012317">
    <property type="entry name" value="Poly(ADP-ribose)pol_cat_dom"/>
</dbReference>
<dbReference type="GO" id="GO:0003950">
    <property type="term" value="F:NAD+ poly-ADP-ribosyltransferase activity"/>
    <property type="evidence" value="ECO:0007669"/>
    <property type="project" value="UniProtKB-UniRule"/>
</dbReference>
<keyword evidence="1" id="KW-0520">NAD</keyword>
<dbReference type="Proteomes" id="UP000663829">
    <property type="component" value="Unassembled WGS sequence"/>
</dbReference>
<dbReference type="InterPro" id="IPR051712">
    <property type="entry name" value="ARTD-AVP"/>
</dbReference>
<gene>
    <name evidence="4" type="ORF">GPM918_LOCUS15890</name>
    <name evidence="5" type="ORF">SRO942_LOCUS15890</name>
</gene>
<dbReference type="SUPFAM" id="SSF56399">
    <property type="entry name" value="ADP-ribosylation"/>
    <property type="match status" value="1"/>
</dbReference>
<dbReference type="AlphaFoldDB" id="A0A814JVV7"/>
<feature type="domain" description="PARP catalytic" evidence="3">
    <location>
        <begin position="1"/>
        <end position="132"/>
    </location>
</feature>
<dbReference type="EC" id="2.4.2.-" evidence="1"/>
<dbReference type="PROSITE" id="PS51059">
    <property type="entry name" value="PARP_CATALYTIC"/>
    <property type="match status" value="1"/>
</dbReference>
<evidence type="ECO:0000313" key="6">
    <source>
        <dbReference type="Proteomes" id="UP000663829"/>
    </source>
</evidence>
<keyword evidence="1" id="KW-0328">Glycosyltransferase</keyword>
<dbReference type="PANTHER" id="PTHR45740:SF2">
    <property type="entry name" value="POLY [ADP-RIBOSE] POLYMERASE"/>
    <property type="match status" value="1"/>
</dbReference>
<accession>A0A814JVV7</accession>
<evidence type="ECO:0000313" key="5">
    <source>
        <dbReference type="EMBL" id="CAF3813343.1"/>
    </source>
</evidence>
<dbReference type="PANTHER" id="PTHR45740">
    <property type="entry name" value="POLY [ADP-RIBOSE] POLYMERASE"/>
    <property type="match status" value="1"/>
</dbReference>
<evidence type="ECO:0000256" key="2">
    <source>
        <dbReference type="SAM" id="MobiDB-lite"/>
    </source>
</evidence>